<gene>
    <name evidence="1" type="ORF">RRG08_048373</name>
</gene>
<evidence type="ECO:0000313" key="1">
    <source>
        <dbReference type="EMBL" id="KAK3801786.1"/>
    </source>
</evidence>
<keyword evidence="2" id="KW-1185">Reference proteome</keyword>
<proteinExistence type="predicted"/>
<evidence type="ECO:0000313" key="2">
    <source>
        <dbReference type="Proteomes" id="UP001283361"/>
    </source>
</evidence>
<organism evidence="1 2">
    <name type="scientific">Elysia crispata</name>
    <name type="common">lettuce slug</name>
    <dbReference type="NCBI Taxonomy" id="231223"/>
    <lineage>
        <taxon>Eukaryota</taxon>
        <taxon>Metazoa</taxon>
        <taxon>Spiralia</taxon>
        <taxon>Lophotrochozoa</taxon>
        <taxon>Mollusca</taxon>
        <taxon>Gastropoda</taxon>
        <taxon>Heterobranchia</taxon>
        <taxon>Euthyneura</taxon>
        <taxon>Panpulmonata</taxon>
        <taxon>Sacoglossa</taxon>
        <taxon>Placobranchoidea</taxon>
        <taxon>Plakobranchidae</taxon>
        <taxon>Elysia</taxon>
    </lineage>
</organism>
<dbReference type="Proteomes" id="UP001283361">
    <property type="component" value="Unassembled WGS sequence"/>
</dbReference>
<name>A0AAE1BAD9_9GAST</name>
<sequence>MIAGYNQSGSAEQTLALGVCASHHSERPSFDFSSMLSFPVMIAGYNQSGSAELTLALGVCASHHSKRPSFDFSSMLSFPVMIAGYPIRIC</sequence>
<reference evidence="1" key="1">
    <citation type="journal article" date="2023" name="G3 (Bethesda)">
        <title>A reference genome for the long-term kleptoplast-retaining sea slug Elysia crispata morphotype clarki.</title>
        <authorList>
            <person name="Eastman K.E."/>
            <person name="Pendleton A.L."/>
            <person name="Shaikh M.A."/>
            <person name="Suttiyut T."/>
            <person name="Ogas R."/>
            <person name="Tomko P."/>
            <person name="Gavelis G."/>
            <person name="Widhalm J.R."/>
            <person name="Wisecaver J.H."/>
        </authorList>
    </citation>
    <scope>NUCLEOTIDE SEQUENCE</scope>
    <source>
        <strain evidence="1">ECLA1</strain>
    </source>
</reference>
<comment type="caution">
    <text evidence="1">The sequence shown here is derived from an EMBL/GenBank/DDBJ whole genome shotgun (WGS) entry which is preliminary data.</text>
</comment>
<protein>
    <submittedName>
        <fullName evidence="1">Uncharacterized protein</fullName>
    </submittedName>
</protein>
<dbReference type="AlphaFoldDB" id="A0AAE1BAD9"/>
<dbReference type="EMBL" id="JAWDGP010000283">
    <property type="protein sequence ID" value="KAK3801786.1"/>
    <property type="molecule type" value="Genomic_DNA"/>
</dbReference>
<accession>A0AAE1BAD9</accession>